<feature type="region of interest" description="Disordered" evidence="6">
    <location>
        <begin position="1391"/>
        <end position="1420"/>
    </location>
</feature>
<dbReference type="Pfam" id="PF16059">
    <property type="entry name" value="MGA_dom"/>
    <property type="match status" value="1"/>
</dbReference>
<reference evidence="10 11" key="1">
    <citation type="submission" date="2025-04" db="UniProtKB">
        <authorList>
            <consortium name="RefSeq"/>
        </authorList>
    </citation>
    <scope>IDENTIFICATION</scope>
    <source>
        <tissue evidence="10 11">Muscle</tissue>
    </source>
</reference>
<feature type="region of interest" description="Disordered" evidence="6">
    <location>
        <begin position="896"/>
        <end position="929"/>
    </location>
</feature>
<dbReference type="InterPro" id="IPR046360">
    <property type="entry name" value="T-box_DNA-bd"/>
</dbReference>
<dbReference type="Gene3D" id="2.60.40.820">
    <property type="entry name" value="Transcription factor, T-box"/>
    <property type="match status" value="1"/>
</dbReference>
<feature type="compositionally biased region" description="Low complexity" evidence="6">
    <location>
        <begin position="72"/>
        <end position="93"/>
    </location>
</feature>
<dbReference type="Gene3D" id="4.10.280.10">
    <property type="entry name" value="Helix-loop-helix DNA-binding domain"/>
    <property type="match status" value="1"/>
</dbReference>
<dbReference type="GO" id="GO:0001708">
    <property type="term" value="P:cell fate specification"/>
    <property type="evidence" value="ECO:0007669"/>
    <property type="project" value="TreeGrafter"/>
</dbReference>
<evidence type="ECO:0000256" key="4">
    <source>
        <dbReference type="ARBA" id="ARBA00023242"/>
    </source>
</evidence>
<feature type="region of interest" description="Disordered" evidence="6">
    <location>
        <begin position="2002"/>
        <end position="2033"/>
    </location>
</feature>
<dbReference type="Pfam" id="PF00010">
    <property type="entry name" value="HLH"/>
    <property type="match status" value="1"/>
</dbReference>
<feature type="region of interest" description="Disordered" evidence="6">
    <location>
        <begin position="427"/>
        <end position="447"/>
    </location>
</feature>
<dbReference type="RefSeq" id="XP_010771668.1">
    <property type="nucleotide sequence ID" value="XM_010773366.1"/>
</dbReference>
<comment type="caution">
    <text evidence="5">Lacks conserved residue(s) required for the propagation of feature annotation.</text>
</comment>
<dbReference type="SMART" id="SM00425">
    <property type="entry name" value="TBOX"/>
    <property type="match status" value="1"/>
</dbReference>
<name>A0A6I9N4Y9_9TELE</name>
<dbReference type="CTD" id="108180286"/>
<feature type="compositionally biased region" description="Polar residues" evidence="6">
    <location>
        <begin position="1630"/>
        <end position="1647"/>
    </location>
</feature>
<dbReference type="GO" id="GO:0005634">
    <property type="term" value="C:nucleus"/>
    <property type="evidence" value="ECO:0007669"/>
    <property type="project" value="UniProtKB-SubCell"/>
</dbReference>
<feature type="region of interest" description="Disordered" evidence="6">
    <location>
        <begin position="2159"/>
        <end position="2276"/>
    </location>
</feature>
<dbReference type="SUPFAM" id="SSF47459">
    <property type="entry name" value="HLH, helix-loop-helix DNA-binding domain"/>
    <property type="match status" value="1"/>
</dbReference>
<evidence type="ECO:0000256" key="3">
    <source>
        <dbReference type="ARBA" id="ARBA00023163"/>
    </source>
</evidence>
<feature type="compositionally biased region" description="Acidic residues" evidence="6">
    <location>
        <begin position="1292"/>
        <end position="1316"/>
    </location>
</feature>
<proteinExistence type="predicted"/>
<feature type="compositionally biased region" description="Low complexity" evidence="6">
    <location>
        <begin position="39"/>
        <end position="48"/>
    </location>
</feature>
<feature type="compositionally biased region" description="Polar residues" evidence="6">
    <location>
        <begin position="94"/>
        <end position="125"/>
    </location>
</feature>
<feature type="region of interest" description="Disordered" evidence="6">
    <location>
        <begin position="1944"/>
        <end position="1969"/>
    </location>
</feature>
<dbReference type="InterPro" id="IPR036638">
    <property type="entry name" value="HLH_DNA-bd_sf"/>
</dbReference>
<dbReference type="InterPro" id="IPR032060">
    <property type="entry name" value="MGA_dom"/>
</dbReference>
<feature type="domain" description="BHLH" evidence="8">
    <location>
        <begin position="1728"/>
        <end position="1777"/>
    </location>
</feature>
<dbReference type="PRINTS" id="PR00937">
    <property type="entry name" value="TBOX"/>
</dbReference>
<dbReference type="PROSITE" id="PS50252">
    <property type="entry name" value="TBOX_3"/>
    <property type="match status" value="1"/>
</dbReference>
<evidence type="ECO:0000256" key="1">
    <source>
        <dbReference type="ARBA" id="ARBA00023015"/>
    </source>
</evidence>
<evidence type="ECO:0000256" key="2">
    <source>
        <dbReference type="ARBA" id="ARBA00023125"/>
    </source>
</evidence>
<dbReference type="PANTHER" id="PTHR11267">
    <property type="entry name" value="T-BOX PROTEIN-RELATED"/>
    <property type="match status" value="1"/>
</dbReference>
<dbReference type="PANTHER" id="PTHR11267:SF195">
    <property type="entry name" value="OPTOMOTOR-BLIND-RELATED-GENE-1, ISOFORM A"/>
    <property type="match status" value="1"/>
</dbReference>
<dbReference type="GO" id="GO:0000978">
    <property type="term" value="F:RNA polymerase II cis-regulatory region sequence-specific DNA binding"/>
    <property type="evidence" value="ECO:0007669"/>
    <property type="project" value="InterPro"/>
</dbReference>
<dbReference type="KEGG" id="ncc:104947368"/>
<dbReference type="OrthoDB" id="6119313at2759"/>
<keyword evidence="3" id="KW-0804">Transcription</keyword>
<evidence type="ECO:0000256" key="6">
    <source>
        <dbReference type="SAM" id="MobiDB-lite"/>
    </source>
</evidence>
<evidence type="ECO:0000259" key="7">
    <source>
        <dbReference type="PROSITE" id="PS50252"/>
    </source>
</evidence>
<dbReference type="RefSeq" id="XP_010771667.1">
    <property type="nucleotide sequence ID" value="XM_010773365.1"/>
</dbReference>
<dbReference type="InterPro" id="IPR001699">
    <property type="entry name" value="TF_T-box"/>
</dbReference>
<evidence type="ECO:0000256" key="5">
    <source>
        <dbReference type="PROSITE-ProRule" id="PRU00201"/>
    </source>
</evidence>
<sequence>MMSATDSELASMEDPHPIEHEEGSSSDTPSSVPPPPVVPSSTPLDPTTMRANVPSETTIEEKAVSMASNDFSSALSSPAEASPAKPAATSPTTFEGTVKTSPATSHIASASDSLTCTETSHVPTSQSPPLPFSVASTNTFGSTDPEQVFPTLLTFKGVSVTLENNKVWKQFNSCGTEMILTKQGRRMFPYCRYRLSGLDPDQRYSLVLSIAPSDQYRYRWSSFKWEASGPAEHQSQTMIRAFAHHYSPSLGSEWMGSLVSFYKLKLTNCSHDQEGHIILHSMHRYIPRLHVIPLPDGNAPSPDQPVVMGPESMTFTFPQTEFMAVTTYQNFRITQLKINHNPFAKGFREEGNNPRLNRITTDAQHAIKMNTHLVNSNTEAQPVEKKDTHLVNTEAQPVEKKDTHLVNTEAQPVEKKDTHLVNTEAQPVEKKDTHLVNTETQPVEKTDTSLLSTVAQPLENMDTHLVTTEASPVVKMEPQPILKPAAGLNENKEEVVNLSSKDPSIPATVSNEHMFTRLVLKPIMSYPSKKDLAYVPCIRGKHALGELVLFQQRRLGKPKEEKLAVDIAPKLHQLKPRPMAMTHTSLTPSPSSSTGDRKRKKRMNKRWANSRGREWKAVAAPPTVLLSPSLTVAMQPELDDVEGLLFVSFSSKEALDVHIRDMPDNSTPSASPVSLTTPMQWEEKVEVILETDEEQISRSEAILLRDLAILKHRQVIHPVLQEVGMKLSSLDTMRSIDLQYLGVRLPLPPPNLKDQGNATALSQGEEGLSFISRTGKTSDVTKIKGWRNKFIRSKDTSPPKCEGPKKNLSAFCSNMLDEYLESEAQYISERSAAFTTNSDSVAYQLPVKSSSYVKTLDSVLKHQRHASKLPVGANRPCPLSRKPLLYSALAAPPPPLGKPATPVPSVSPSIQPSTSSPTPPAGPRFPTHQTGVSQKAAVSFLQSHMMHKPIFTKFQLKLWHMELNAQNQGLSRTQLTPDRLSVALSVILSKQMQSKQMVKVHHCPNIQSVGPECGKEFCTLGCVCSSLERLNRGPFHCRRTDCMLGCTCFKRKITKHLAEGEREELIQPVYSVTNIEHVVQPRPGSHSKKLWNYNIHSEDPDPIFTPKCALPGLSPVKFLKRGVVSRTNQPIREEDKDPVYKYLESMMTCARVRAFNSKPPPVLSLEPMLIDTSTANPAAKPQENTTDDQPTNCLKNLPSVEKEVQKASQKIASNESEAKKQIEVSSACKWSKDRKMVLKALFRRMNQNRLSQRFWVGPYHIRPIAKIFIRKPSGSIFTYRVHISKPSKVSDVEEDEHAGSEEDEHEGSIDEEENDGQNEKSEVQYGVTPFLSGVLPAGRLRAKTKPVGCQASGLIQVNGKSYNQARLLLGNMGSLHPANRLAAFVTGRLHPPGGTSLKNSQKSNPTNKSNTPGALHIKAAGTVVPPSITARKTTDLKTAAQPPAQQFPPCFWKKGFVNMPQYAHSIPFTTPFIAGARGSVIPFKNTSSSSPVSLTVSPSLKTPSFLGKRGTYSFRICPPDNQSTSSPNLPGVELPGGFTLIQLPKPASESENTTSSGVNKALSQKEILLNLIKGRGSHAPLSCLDAVTGSRDLLRSKLVEPEPPYEVHAPLMVEKDGAEKIPKEEREESNSSQVDNASEDSNSSDTSDYCGEADEDDAEVDIETVEEAGQGKAIAEMKKAVRKALKESGGFNFFSTFRDSMNHFGLTGKTPAQNKADEEEEDESKDEKRRTNHTVLERQRRCEQRVLFDKLSAIIKCDPRVPRLRLLSMAQQEISHLVEESRSLQEKKMMLSRMQSLYIKELSVLSGKPDMLIKQKLNEICERQKIRDKMKELPYFSNLLQSKAVDLRTSALNAELHPRRRVHPDFQKLLSQANLPSQANPLQIAAHRKIMSLLKPDLQSTPAQPGELKVIPQRVHSLPAAPQKSEDPLQVLESLAQVCNTNLKSESKSTHVPTFRPKEKPAEPPKPIALPLIRSKTGRIILPSSLKPLGHGFYTLTVMQPSQKGEEDGVSPSSDVRPPKVESSENQDESMSDHELFIDVENSCDFEDDQTVQPSNSKPKSSGPTPAPVELTLLKSISVPSGTPQAVEKSQEGGPAEGVDKTLPTACLSFQPVNIIPSRVIPPVVRRGRGRPRKNSLPPCGAFLQNGLREDAGVNLIKSETSSRVEETLSEKRTVASSEMQADDSPGVVSDNPLLVKRGRGRPPKKKTIQLWSPPGVKTGSSPSSSNKDSPVRQTYCFKSPEESPSTTTRHGEVSDYRPLTRGSLGKDFPSAKKRSWIDVEKELEPELESE</sequence>
<evidence type="ECO:0000313" key="12">
    <source>
        <dbReference type="RefSeq" id="XP_010771668.1"/>
    </source>
</evidence>
<dbReference type="GO" id="GO:0046983">
    <property type="term" value="F:protein dimerization activity"/>
    <property type="evidence" value="ECO:0007669"/>
    <property type="project" value="InterPro"/>
</dbReference>
<feature type="compositionally biased region" description="Basic residues" evidence="6">
    <location>
        <begin position="2197"/>
        <end position="2208"/>
    </location>
</feature>
<comment type="subcellular location">
    <subcellularLocation>
        <location evidence="5">Nucleus</location>
    </subcellularLocation>
</comment>
<evidence type="ECO:0000259" key="8">
    <source>
        <dbReference type="PROSITE" id="PS50888"/>
    </source>
</evidence>
<dbReference type="Proteomes" id="UP000504611">
    <property type="component" value="Unplaced"/>
</dbReference>
<protein>
    <submittedName>
        <fullName evidence="10 11">MAX gene-associated protein-like isoform X1</fullName>
    </submittedName>
</protein>
<dbReference type="RefSeq" id="XP_010771666.1">
    <property type="nucleotide sequence ID" value="XM_010773364.1"/>
</dbReference>
<dbReference type="InterPro" id="IPR017956">
    <property type="entry name" value="AT_hook_DNA-bd_motif"/>
</dbReference>
<feature type="compositionally biased region" description="Low complexity" evidence="6">
    <location>
        <begin position="2213"/>
        <end position="2229"/>
    </location>
</feature>
<evidence type="ECO:0000313" key="9">
    <source>
        <dbReference type="Proteomes" id="UP000504611"/>
    </source>
</evidence>
<keyword evidence="2 5" id="KW-0238">DNA-binding</keyword>
<feature type="region of interest" description="Disordered" evidence="6">
    <location>
        <begin position="579"/>
        <end position="612"/>
    </location>
</feature>
<evidence type="ECO:0000313" key="11">
    <source>
        <dbReference type="RefSeq" id="XP_010771667.1"/>
    </source>
</evidence>
<feature type="compositionally biased region" description="Polar residues" evidence="6">
    <location>
        <begin position="1396"/>
        <end position="1412"/>
    </location>
</feature>
<keyword evidence="4 5" id="KW-0539">Nucleus</keyword>
<feature type="region of interest" description="Disordered" evidence="6">
    <location>
        <begin position="1288"/>
        <end position="1321"/>
    </location>
</feature>
<dbReference type="RefSeq" id="XP_010771669.1">
    <property type="nucleotide sequence ID" value="XM_010773367.1"/>
</dbReference>
<accession>A0A6I9N4Y9</accession>
<feature type="domain" description="T-box" evidence="7">
    <location>
        <begin position="162"/>
        <end position="349"/>
    </location>
</feature>
<dbReference type="PROSITE" id="PS50888">
    <property type="entry name" value="BHLH"/>
    <property type="match status" value="1"/>
</dbReference>
<dbReference type="Pfam" id="PF00907">
    <property type="entry name" value="T-box"/>
    <property type="match status" value="1"/>
</dbReference>
<dbReference type="GO" id="GO:0045893">
    <property type="term" value="P:positive regulation of DNA-templated transcription"/>
    <property type="evidence" value="ECO:0007669"/>
    <property type="project" value="InterPro"/>
</dbReference>
<dbReference type="GO" id="GO:0000981">
    <property type="term" value="F:DNA-binding transcription factor activity, RNA polymerase II-specific"/>
    <property type="evidence" value="ECO:0007669"/>
    <property type="project" value="TreeGrafter"/>
</dbReference>
<evidence type="ECO:0000313" key="13">
    <source>
        <dbReference type="RefSeq" id="XP_010771669.1"/>
    </source>
</evidence>
<dbReference type="SMART" id="SM00384">
    <property type="entry name" value="AT_hook"/>
    <property type="match status" value="2"/>
</dbReference>
<feature type="compositionally biased region" description="Basic and acidic residues" evidence="6">
    <location>
        <begin position="2161"/>
        <end position="2174"/>
    </location>
</feature>
<dbReference type="InterPro" id="IPR011598">
    <property type="entry name" value="bHLH_dom"/>
</dbReference>
<feature type="region of interest" description="Disordered" evidence="6">
    <location>
        <begin position="1"/>
        <end position="130"/>
    </location>
</feature>
<feature type="compositionally biased region" description="Low complexity" evidence="6">
    <location>
        <begin position="582"/>
        <end position="594"/>
    </location>
</feature>
<dbReference type="InterPro" id="IPR036960">
    <property type="entry name" value="T-box_sf"/>
</dbReference>
<feature type="compositionally biased region" description="Polar residues" evidence="6">
    <location>
        <begin position="2051"/>
        <end position="2064"/>
    </location>
</feature>
<dbReference type="CDD" id="cd20195">
    <property type="entry name" value="T-box_MGA-like"/>
    <property type="match status" value="1"/>
</dbReference>
<feature type="region of interest" description="Disordered" evidence="6">
    <location>
        <begin position="1621"/>
        <end position="1653"/>
    </location>
</feature>
<evidence type="ECO:0000313" key="10">
    <source>
        <dbReference type="RefSeq" id="XP_010771666.1"/>
    </source>
</evidence>
<gene>
    <name evidence="10 11 12 13" type="primary">LOC104947368</name>
</gene>
<keyword evidence="9" id="KW-1185">Reference proteome</keyword>
<organism evidence="9 11">
    <name type="scientific">Notothenia coriiceps</name>
    <name type="common">black rockcod</name>
    <dbReference type="NCBI Taxonomy" id="8208"/>
    <lineage>
        <taxon>Eukaryota</taxon>
        <taxon>Metazoa</taxon>
        <taxon>Chordata</taxon>
        <taxon>Craniata</taxon>
        <taxon>Vertebrata</taxon>
        <taxon>Euteleostomi</taxon>
        <taxon>Actinopterygii</taxon>
        <taxon>Neopterygii</taxon>
        <taxon>Teleostei</taxon>
        <taxon>Neoteleostei</taxon>
        <taxon>Acanthomorphata</taxon>
        <taxon>Eupercaria</taxon>
        <taxon>Perciformes</taxon>
        <taxon>Notothenioidei</taxon>
        <taxon>Nototheniidae</taxon>
        <taxon>Notothenia</taxon>
    </lineage>
</organism>
<feature type="compositionally biased region" description="Low complexity" evidence="6">
    <location>
        <begin position="898"/>
        <end position="916"/>
    </location>
</feature>
<feature type="compositionally biased region" description="Basic and acidic residues" evidence="6">
    <location>
        <begin position="13"/>
        <end position="23"/>
    </location>
</feature>
<feature type="region of interest" description="Disordered" evidence="6">
    <location>
        <begin position="1704"/>
        <end position="1732"/>
    </location>
</feature>
<dbReference type="GO" id="GO:0000785">
    <property type="term" value="C:chromatin"/>
    <property type="evidence" value="ECO:0007669"/>
    <property type="project" value="TreeGrafter"/>
</dbReference>
<dbReference type="SUPFAM" id="SSF49417">
    <property type="entry name" value="p53-like transcription factors"/>
    <property type="match status" value="1"/>
</dbReference>
<feature type="region of interest" description="Disordered" evidence="6">
    <location>
        <begin position="2047"/>
        <end position="2068"/>
    </location>
</feature>
<dbReference type="InterPro" id="IPR008967">
    <property type="entry name" value="p53-like_TF_DNA-bd_sf"/>
</dbReference>
<keyword evidence="1" id="KW-0805">Transcription regulation</keyword>